<dbReference type="EMBL" id="LBXN01000011">
    <property type="protein sequence ID" value="KKR33846.1"/>
    <property type="molecule type" value="Genomic_DNA"/>
</dbReference>
<dbReference type="Proteomes" id="UP000034539">
    <property type="component" value="Unassembled WGS sequence"/>
</dbReference>
<dbReference type="AlphaFoldDB" id="A0A0G0Q939"/>
<name>A0A0G0Q939_9BACT</name>
<organism evidence="1 2">
    <name type="scientific">Candidatus Gottesmanbacteria bacterium GW2011_GWC2_39_8</name>
    <dbReference type="NCBI Taxonomy" id="1618450"/>
    <lineage>
        <taxon>Bacteria</taxon>
        <taxon>Candidatus Gottesmaniibacteriota</taxon>
    </lineage>
</organism>
<dbReference type="Gene3D" id="1.10.287.130">
    <property type="match status" value="1"/>
</dbReference>
<sequence>MVKPINENIRETVRQFVHDLKNELTVIRINCIFLRKEIIGDEKKNSYVDKVDAKVETILKETEELLKNI</sequence>
<comment type="caution">
    <text evidence="1">The sequence shown here is derived from an EMBL/GenBank/DDBJ whole genome shotgun (WGS) entry which is preliminary data.</text>
</comment>
<dbReference type="InterPro" id="IPR003661">
    <property type="entry name" value="HisK_dim/P_dom"/>
</dbReference>
<reference evidence="1 2" key="1">
    <citation type="journal article" date="2015" name="Nature">
        <title>rRNA introns, odd ribosomes, and small enigmatic genomes across a large radiation of phyla.</title>
        <authorList>
            <person name="Brown C.T."/>
            <person name="Hug L.A."/>
            <person name="Thomas B.C."/>
            <person name="Sharon I."/>
            <person name="Castelle C.J."/>
            <person name="Singh A."/>
            <person name="Wilkins M.J."/>
            <person name="Williams K.H."/>
            <person name="Banfield J.F."/>
        </authorList>
    </citation>
    <scope>NUCLEOTIDE SEQUENCE [LARGE SCALE GENOMIC DNA]</scope>
</reference>
<proteinExistence type="predicted"/>
<gene>
    <name evidence="1" type="ORF">UT63_C0011G0028</name>
</gene>
<dbReference type="GO" id="GO:0000155">
    <property type="term" value="F:phosphorelay sensor kinase activity"/>
    <property type="evidence" value="ECO:0007669"/>
    <property type="project" value="InterPro"/>
</dbReference>
<accession>A0A0G0Q939</accession>
<dbReference type="CDD" id="cd00082">
    <property type="entry name" value="HisKA"/>
    <property type="match status" value="1"/>
</dbReference>
<evidence type="ECO:0000313" key="2">
    <source>
        <dbReference type="Proteomes" id="UP000034539"/>
    </source>
</evidence>
<protein>
    <submittedName>
        <fullName evidence="1">Uncharacterized protein</fullName>
    </submittedName>
</protein>
<evidence type="ECO:0000313" key="1">
    <source>
        <dbReference type="EMBL" id="KKR33846.1"/>
    </source>
</evidence>